<protein>
    <recommendedName>
        <fullName evidence="4">Polyhydroxyalkanoic acid synthase subunit PhaR</fullName>
    </recommendedName>
</protein>
<dbReference type="Proteomes" id="UP000094580">
    <property type="component" value="Unassembled WGS sequence"/>
</dbReference>
<evidence type="ECO:0000256" key="1">
    <source>
        <dbReference type="SAM" id="Coils"/>
    </source>
</evidence>
<evidence type="ECO:0000313" key="2">
    <source>
        <dbReference type="EMBL" id="ODG89710.1"/>
    </source>
</evidence>
<dbReference type="EMBL" id="MDKC01000037">
    <property type="protein sequence ID" value="ODG89710.1"/>
    <property type="molecule type" value="Genomic_DNA"/>
</dbReference>
<accession>A0ABX2ZLT3</accession>
<organism evidence="2 3">
    <name type="scientific">Gottfriedia luciferensis</name>
    <dbReference type="NCBI Taxonomy" id="178774"/>
    <lineage>
        <taxon>Bacteria</taxon>
        <taxon>Bacillati</taxon>
        <taxon>Bacillota</taxon>
        <taxon>Bacilli</taxon>
        <taxon>Bacillales</taxon>
        <taxon>Bacillaceae</taxon>
        <taxon>Gottfriedia</taxon>
    </lineage>
</organism>
<name>A0ABX2ZLT3_9BACI</name>
<dbReference type="RefSeq" id="WP_069035491.1">
    <property type="nucleotide sequence ID" value="NZ_MDKC01000037.1"/>
</dbReference>
<evidence type="ECO:0008006" key="4">
    <source>
        <dbReference type="Google" id="ProtNLM"/>
    </source>
</evidence>
<gene>
    <name evidence="2" type="ORF">BED47_14945</name>
</gene>
<reference evidence="2 3" key="1">
    <citation type="submission" date="2016-07" db="EMBL/GenBank/DDBJ databases">
        <authorList>
            <person name="Townsley L."/>
            <person name="Shank E.A."/>
        </authorList>
    </citation>
    <scope>NUCLEOTIDE SEQUENCE [LARGE SCALE GENOMIC DNA]</scope>
    <source>
        <strain evidence="2 3">CH01</strain>
    </source>
</reference>
<comment type="caution">
    <text evidence="2">The sequence shown here is derived from an EMBL/GenBank/DDBJ whole genome shotgun (WGS) entry which is preliminary data.</text>
</comment>
<keyword evidence="3" id="KW-1185">Reference proteome</keyword>
<sequence>MSEQNYSDPLKMWKQMYDVNEKYFGKMMNEYVQKEEFSEWMGSVIDFNLFCKKMLNDQSKTFLEASNIASKEDIANVASLVINLESKVDTLEDQLFLDSQPELDVAALKKELDIVTVKRDLTKLKAETKSIHQQVSELKSSMENIEQLKSSMANIEQLLQQLTTKQPTKQ</sequence>
<proteinExistence type="predicted"/>
<keyword evidence="1" id="KW-0175">Coiled coil</keyword>
<feature type="coiled-coil region" evidence="1">
    <location>
        <begin position="138"/>
        <end position="165"/>
    </location>
</feature>
<evidence type="ECO:0000313" key="3">
    <source>
        <dbReference type="Proteomes" id="UP000094580"/>
    </source>
</evidence>